<dbReference type="EMBL" id="RBIQ01000012">
    <property type="protein sequence ID" value="RKR07076.1"/>
    <property type="molecule type" value="Genomic_DNA"/>
</dbReference>
<keyword evidence="1" id="KW-0812">Transmembrane</keyword>
<protein>
    <submittedName>
        <fullName evidence="2">Uncharacterized protein DUF2752</fullName>
    </submittedName>
</protein>
<dbReference type="AlphaFoldDB" id="A0A495DSG2"/>
<gene>
    <name evidence="2" type="ORF">CLV91_3060</name>
</gene>
<dbReference type="Pfam" id="PF10825">
    <property type="entry name" value="DUF2752"/>
    <property type="match status" value="1"/>
</dbReference>
<evidence type="ECO:0000313" key="2">
    <source>
        <dbReference type="EMBL" id="RKR07076.1"/>
    </source>
</evidence>
<name>A0A495DSG2_9FLAO</name>
<reference evidence="2 3" key="1">
    <citation type="submission" date="2018-10" db="EMBL/GenBank/DDBJ databases">
        <title>Genomic Encyclopedia of Archaeal and Bacterial Type Strains, Phase II (KMG-II): from individual species to whole genera.</title>
        <authorList>
            <person name="Goeker M."/>
        </authorList>
    </citation>
    <scope>NUCLEOTIDE SEQUENCE [LARGE SCALE GENOMIC DNA]</scope>
    <source>
        <strain evidence="2 3">DSM 25230</strain>
    </source>
</reference>
<dbReference type="InterPro" id="IPR021215">
    <property type="entry name" value="DUF2752"/>
</dbReference>
<feature type="transmembrane region" description="Helical" evidence="1">
    <location>
        <begin position="80"/>
        <end position="98"/>
    </location>
</feature>
<keyword evidence="3" id="KW-1185">Reference proteome</keyword>
<dbReference type="Proteomes" id="UP000269412">
    <property type="component" value="Unassembled WGS sequence"/>
</dbReference>
<comment type="caution">
    <text evidence="2">The sequence shown here is derived from an EMBL/GenBank/DDBJ whole genome shotgun (WGS) entry which is preliminary data.</text>
</comment>
<dbReference type="RefSeq" id="WP_121069057.1">
    <property type="nucleotide sequence ID" value="NZ_RBIQ01000012.1"/>
</dbReference>
<keyword evidence="1" id="KW-1133">Transmembrane helix</keyword>
<sequence>MKLAIILFLLTIEEFMLPCLTKKFIGIDCPGCGLQRSFILVIHGNFEAAYTMYPAIYSIFLLVSFYILQSFIIIKHANKIILTLTLITVIFITTNYISKFI</sequence>
<evidence type="ECO:0000313" key="3">
    <source>
        <dbReference type="Proteomes" id="UP000269412"/>
    </source>
</evidence>
<organism evidence="2 3">
    <name type="scientific">Maribacter vaceletii</name>
    <dbReference type="NCBI Taxonomy" id="1206816"/>
    <lineage>
        <taxon>Bacteria</taxon>
        <taxon>Pseudomonadati</taxon>
        <taxon>Bacteroidota</taxon>
        <taxon>Flavobacteriia</taxon>
        <taxon>Flavobacteriales</taxon>
        <taxon>Flavobacteriaceae</taxon>
        <taxon>Maribacter</taxon>
    </lineage>
</organism>
<keyword evidence="1" id="KW-0472">Membrane</keyword>
<dbReference type="OrthoDB" id="9815897at2"/>
<proteinExistence type="predicted"/>
<evidence type="ECO:0000256" key="1">
    <source>
        <dbReference type="SAM" id="Phobius"/>
    </source>
</evidence>
<accession>A0A495DSG2</accession>
<feature type="transmembrane region" description="Helical" evidence="1">
    <location>
        <begin position="50"/>
        <end position="68"/>
    </location>
</feature>